<dbReference type="Proteomes" id="UP000010475">
    <property type="component" value="Chromosome"/>
</dbReference>
<dbReference type="PATRIC" id="fig|56107.3.peg.3799"/>
<organism evidence="1 2">
    <name type="scientific">Cylindrospermum stagnale PCC 7417</name>
    <dbReference type="NCBI Taxonomy" id="56107"/>
    <lineage>
        <taxon>Bacteria</taxon>
        <taxon>Bacillati</taxon>
        <taxon>Cyanobacteriota</taxon>
        <taxon>Cyanophyceae</taxon>
        <taxon>Nostocales</taxon>
        <taxon>Nostocaceae</taxon>
        <taxon>Cylindrospermum</taxon>
    </lineage>
</organism>
<reference evidence="1 2" key="1">
    <citation type="submission" date="2012-06" db="EMBL/GenBank/DDBJ databases">
        <title>Finished chromosome of genome of Cylindrospermum stagnale PCC 7417.</title>
        <authorList>
            <consortium name="US DOE Joint Genome Institute"/>
            <person name="Gugger M."/>
            <person name="Coursin T."/>
            <person name="Rippka R."/>
            <person name="Tandeau De Marsac N."/>
            <person name="Huntemann M."/>
            <person name="Wei C.-L."/>
            <person name="Han J."/>
            <person name="Detter J.C."/>
            <person name="Han C."/>
            <person name="Tapia R."/>
            <person name="Chen A."/>
            <person name="Kyrpides N."/>
            <person name="Mavromatis K."/>
            <person name="Markowitz V."/>
            <person name="Szeto E."/>
            <person name="Ivanova N."/>
            <person name="Pagani I."/>
            <person name="Pati A."/>
            <person name="Goodwin L."/>
            <person name="Nordberg H.P."/>
            <person name="Cantor M.N."/>
            <person name="Hua S.X."/>
            <person name="Woyke T."/>
            <person name="Kerfeld C.A."/>
        </authorList>
    </citation>
    <scope>NUCLEOTIDE SEQUENCE [LARGE SCALE GENOMIC DNA]</scope>
    <source>
        <strain evidence="1 2">PCC 7417</strain>
    </source>
</reference>
<proteinExistence type="predicted"/>
<sequence>MRSAGTSNQMLMEIVLERIFAIRRITRRDQQLLMSALMSKKGLNENDQQQIGRVFDALQRGLIKVVD</sequence>
<dbReference type="AlphaFoldDB" id="K9WZ25"/>
<dbReference type="EMBL" id="CP003642">
    <property type="protein sequence ID" value="AFZ25605.1"/>
    <property type="molecule type" value="Genomic_DNA"/>
</dbReference>
<dbReference type="KEGG" id="csg:Cylst_3457"/>
<name>K9WZ25_9NOST</name>
<dbReference type="RefSeq" id="WP_015208853.1">
    <property type="nucleotide sequence ID" value="NC_019757.1"/>
</dbReference>
<evidence type="ECO:0000313" key="2">
    <source>
        <dbReference type="Proteomes" id="UP000010475"/>
    </source>
</evidence>
<keyword evidence="2" id="KW-1185">Reference proteome</keyword>
<accession>K9WZ25</accession>
<protein>
    <submittedName>
        <fullName evidence="1">Uncharacterized protein</fullName>
    </submittedName>
</protein>
<dbReference type="eggNOG" id="ENOG5033AZ0">
    <property type="taxonomic scope" value="Bacteria"/>
</dbReference>
<dbReference type="OrthoDB" id="464405at2"/>
<dbReference type="HOGENOM" id="CLU_186050_2_0_3"/>
<evidence type="ECO:0000313" key="1">
    <source>
        <dbReference type="EMBL" id="AFZ25605.1"/>
    </source>
</evidence>
<gene>
    <name evidence="1" type="ORF">Cylst_3457</name>
</gene>